<sequence>MDGGQFNRSLSNFDQQLERIVATPKPVALARKVTATPSRTSPIQPFMIMQITQLRRLQSAIEKR</sequence>
<dbReference type="Proteomes" id="UP001234178">
    <property type="component" value="Unassembled WGS sequence"/>
</dbReference>
<evidence type="ECO:0000313" key="1">
    <source>
        <dbReference type="EMBL" id="KAK4026357.1"/>
    </source>
</evidence>
<dbReference type="EMBL" id="JAOYFB010000038">
    <property type="protein sequence ID" value="KAK4026357.1"/>
    <property type="molecule type" value="Genomic_DNA"/>
</dbReference>
<reference evidence="1 2" key="1">
    <citation type="journal article" date="2023" name="Nucleic Acids Res.">
        <title>The hologenome of Daphnia magna reveals possible DNA methylation and microbiome-mediated evolution of the host genome.</title>
        <authorList>
            <person name="Chaturvedi A."/>
            <person name="Li X."/>
            <person name="Dhandapani V."/>
            <person name="Marshall H."/>
            <person name="Kissane S."/>
            <person name="Cuenca-Cambronero M."/>
            <person name="Asole G."/>
            <person name="Calvet F."/>
            <person name="Ruiz-Romero M."/>
            <person name="Marangio P."/>
            <person name="Guigo R."/>
            <person name="Rago D."/>
            <person name="Mirbahai L."/>
            <person name="Eastwood N."/>
            <person name="Colbourne J.K."/>
            <person name="Zhou J."/>
            <person name="Mallon E."/>
            <person name="Orsini L."/>
        </authorList>
    </citation>
    <scope>NUCLEOTIDE SEQUENCE [LARGE SCALE GENOMIC DNA]</scope>
    <source>
        <strain evidence="1">LRV0_1</strain>
    </source>
</reference>
<proteinExistence type="predicted"/>
<gene>
    <name evidence="1" type="ORF">OUZ56_015361</name>
</gene>
<evidence type="ECO:0000313" key="2">
    <source>
        <dbReference type="Proteomes" id="UP001234178"/>
    </source>
</evidence>
<protein>
    <submittedName>
        <fullName evidence="1">Uncharacterized protein</fullName>
    </submittedName>
</protein>
<organism evidence="1 2">
    <name type="scientific">Daphnia magna</name>
    <dbReference type="NCBI Taxonomy" id="35525"/>
    <lineage>
        <taxon>Eukaryota</taxon>
        <taxon>Metazoa</taxon>
        <taxon>Ecdysozoa</taxon>
        <taxon>Arthropoda</taxon>
        <taxon>Crustacea</taxon>
        <taxon>Branchiopoda</taxon>
        <taxon>Diplostraca</taxon>
        <taxon>Cladocera</taxon>
        <taxon>Anomopoda</taxon>
        <taxon>Daphniidae</taxon>
        <taxon>Daphnia</taxon>
    </lineage>
</organism>
<keyword evidence="2" id="KW-1185">Reference proteome</keyword>
<name>A0ABR0AMK8_9CRUS</name>
<comment type="caution">
    <text evidence="1">The sequence shown here is derived from an EMBL/GenBank/DDBJ whole genome shotgun (WGS) entry which is preliminary data.</text>
</comment>
<accession>A0ABR0AMK8</accession>